<protein>
    <submittedName>
        <fullName evidence="1">Uncharacterized protein</fullName>
    </submittedName>
</protein>
<reference evidence="1" key="1">
    <citation type="submission" date="2020-08" db="EMBL/GenBank/DDBJ databases">
        <title>Ramlibacter sp. USB13 16S ribosomal RNA gene genome sequencing and assembly.</title>
        <authorList>
            <person name="Kang M."/>
        </authorList>
    </citation>
    <scope>NUCLEOTIDE SEQUENCE</scope>
    <source>
        <strain evidence="1">USB13</strain>
    </source>
</reference>
<keyword evidence="2" id="KW-1185">Reference proteome</keyword>
<dbReference type="RefSeq" id="WP_187075411.1">
    <property type="nucleotide sequence ID" value="NZ_JACORT010000002.1"/>
</dbReference>
<evidence type="ECO:0000313" key="1">
    <source>
        <dbReference type="EMBL" id="MBC5782657.1"/>
    </source>
</evidence>
<accession>A0A923MN20</accession>
<dbReference type="AlphaFoldDB" id="A0A923MN20"/>
<gene>
    <name evidence="1" type="ORF">H8N03_06850</name>
</gene>
<proteinExistence type="predicted"/>
<dbReference type="Proteomes" id="UP000608513">
    <property type="component" value="Unassembled WGS sequence"/>
</dbReference>
<organism evidence="1 2">
    <name type="scientific">Ramlibacter cellulosilyticus</name>
    <dbReference type="NCBI Taxonomy" id="2764187"/>
    <lineage>
        <taxon>Bacteria</taxon>
        <taxon>Pseudomonadati</taxon>
        <taxon>Pseudomonadota</taxon>
        <taxon>Betaproteobacteria</taxon>
        <taxon>Burkholderiales</taxon>
        <taxon>Comamonadaceae</taxon>
        <taxon>Ramlibacter</taxon>
    </lineage>
</organism>
<dbReference type="EMBL" id="JACORT010000002">
    <property type="protein sequence ID" value="MBC5782657.1"/>
    <property type="molecule type" value="Genomic_DNA"/>
</dbReference>
<evidence type="ECO:0000313" key="2">
    <source>
        <dbReference type="Proteomes" id="UP000608513"/>
    </source>
</evidence>
<sequence>MSDETEFKLAQDAEAYLAANLTRLQPATTKLAAFQNDRGRQLALALERREAIYLWAEACPPDMEGIEINNVKRPKLPYAPDQARSSAVNSQCSRLAEGNKAWYLRCTTMAALERFIRWYAAA</sequence>
<name>A0A923MN20_9BURK</name>
<comment type="caution">
    <text evidence="1">The sequence shown here is derived from an EMBL/GenBank/DDBJ whole genome shotgun (WGS) entry which is preliminary data.</text>
</comment>